<protein>
    <submittedName>
        <fullName evidence="2">Uncharacterized protein</fullName>
    </submittedName>
</protein>
<name>G9WF44_9LACO</name>
<evidence type="ECO:0000313" key="3">
    <source>
        <dbReference type="Proteomes" id="UP000004959"/>
    </source>
</evidence>
<dbReference type="STRING" id="336988.NT96_09065"/>
<proteinExistence type="predicted"/>
<dbReference type="HOGENOM" id="CLU_1169721_0_0_9"/>
<dbReference type="AlphaFoldDB" id="G9WF44"/>
<sequence>MKRKLIIATTSVIALLILVLLFFQFTNRKNNQSPTDLVSQRSKSSRSQSKAEASAGSSESSSSSSTSSSQASAKTVSNSDQALQALRTAINNPALTYSYLAYTDGIYECSVSAPNTADNLNQTGNYLVYANGQVRPENQVPADAAKFDRYKKVAPNAPTDKPDRTIRVHNAQEVADLQRQLLQAQGIDKSDFVYEGSAAANGDYQVVVASKSLAANGGSGTVGIYLVSPNGQSRLRN</sequence>
<evidence type="ECO:0000256" key="1">
    <source>
        <dbReference type="SAM" id="MobiDB-lite"/>
    </source>
</evidence>
<dbReference type="EMBL" id="AFVZ01000001">
    <property type="protein sequence ID" value="EHN58764.1"/>
    <property type="molecule type" value="Genomic_DNA"/>
</dbReference>
<gene>
    <name evidence="2" type="ORF">OKIT_0653</name>
</gene>
<accession>G9WF44</accession>
<dbReference type="Proteomes" id="UP000004959">
    <property type="component" value="Chromosome"/>
</dbReference>
<keyword evidence="3" id="KW-1185">Reference proteome</keyword>
<comment type="caution">
    <text evidence="2">The sequence shown here is derived from an EMBL/GenBank/DDBJ whole genome shotgun (WGS) entry which is preliminary data.</text>
</comment>
<dbReference type="RefSeq" id="WP_007745272.1">
    <property type="nucleotide sequence ID" value="NZ_CM001398.1"/>
</dbReference>
<reference evidence="2 3" key="1">
    <citation type="journal article" date="2012" name="PLoS ONE">
        <title>Functional divergence in the genus oenococcus as predicted by genome sequencing of the newly-described species, Oenococcus kitaharae.</title>
        <authorList>
            <person name="Borneman A.R."/>
            <person name="McCarthy J.M."/>
            <person name="Chambers P.J."/>
            <person name="Bartowsky E.J."/>
        </authorList>
    </citation>
    <scope>NUCLEOTIDE SEQUENCE [LARGE SCALE GENOMIC DNA]</scope>
    <source>
        <strain evidence="3">DSM17330</strain>
    </source>
</reference>
<dbReference type="PATRIC" id="fig|1045004.4.peg.653"/>
<feature type="region of interest" description="Disordered" evidence="1">
    <location>
        <begin position="32"/>
        <end position="75"/>
    </location>
</feature>
<organism evidence="2 3">
    <name type="scientific">Oenococcus kitaharae DSM 17330</name>
    <dbReference type="NCBI Taxonomy" id="1045004"/>
    <lineage>
        <taxon>Bacteria</taxon>
        <taxon>Bacillati</taxon>
        <taxon>Bacillota</taxon>
        <taxon>Bacilli</taxon>
        <taxon>Lactobacillales</taxon>
        <taxon>Lactobacillaceae</taxon>
        <taxon>Oenococcus</taxon>
    </lineage>
</organism>
<feature type="compositionally biased region" description="Low complexity" evidence="1">
    <location>
        <begin position="39"/>
        <end position="75"/>
    </location>
</feature>
<dbReference type="OrthoDB" id="2194985at2"/>
<evidence type="ECO:0000313" key="2">
    <source>
        <dbReference type="EMBL" id="EHN58764.1"/>
    </source>
</evidence>